<dbReference type="Gene3D" id="3.60.15.10">
    <property type="entry name" value="Ribonuclease Z/Hydroxyacylglutathione hydrolase-like"/>
    <property type="match status" value="1"/>
</dbReference>
<dbReference type="GO" id="GO:0070292">
    <property type="term" value="P:N-acylphosphatidylethanolamine metabolic process"/>
    <property type="evidence" value="ECO:0007669"/>
    <property type="project" value="TreeGrafter"/>
</dbReference>
<keyword evidence="3" id="KW-1185">Reference proteome</keyword>
<evidence type="ECO:0000259" key="1">
    <source>
        <dbReference type="Pfam" id="PF12706"/>
    </source>
</evidence>
<dbReference type="GO" id="GO:0070291">
    <property type="term" value="P:N-acylethanolamine metabolic process"/>
    <property type="evidence" value="ECO:0007669"/>
    <property type="project" value="TreeGrafter"/>
</dbReference>
<dbReference type="PANTHER" id="PTHR15032:SF4">
    <property type="entry name" value="N-ACYL-PHOSPHATIDYLETHANOLAMINE-HYDROLYZING PHOSPHOLIPASE D"/>
    <property type="match status" value="1"/>
</dbReference>
<dbReference type="EMBL" id="KZ819634">
    <property type="protein sequence ID" value="PWN92761.1"/>
    <property type="molecule type" value="Genomic_DNA"/>
</dbReference>
<dbReference type="Pfam" id="PF12706">
    <property type="entry name" value="Lactamase_B_2"/>
    <property type="match status" value="1"/>
</dbReference>
<dbReference type="AlphaFoldDB" id="A0A316YU48"/>
<feature type="domain" description="Metallo-beta-lactamase" evidence="1">
    <location>
        <begin position="140"/>
        <end position="371"/>
    </location>
</feature>
<organism evidence="2 3">
    <name type="scientific">Acaromyces ingoldii</name>
    <dbReference type="NCBI Taxonomy" id="215250"/>
    <lineage>
        <taxon>Eukaryota</taxon>
        <taxon>Fungi</taxon>
        <taxon>Dikarya</taxon>
        <taxon>Basidiomycota</taxon>
        <taxon>Ustilaginomycotina</taxon>
        <taxon>Exobasidiomycetes</taxon>
        <taxon>Exobasidiales</taxon>
        <taxon>Cryptobasidiaceae</taxon>
        <taxon>Acaromyces</taxon>
    </lineage>
</organism>
<sequence length="417" mass="46304">MNNLLARHHSPLTHLAKFARRTMSTRSVQVTQPARPVQAPAFYQTKPPPHHNPNGAGFRLPWPSATLNGLLGFLKARMFDWEDAPLDPNNLPDVSQCDWKPQSSAVGADDILFTWIGHAGCHVRMPLKSSGSDSPAYLSILTDPVLSKRCSPSQYIGPARYTDTPTSITAMAESEEAGVWPDLLVFSHNHYDHLDYDTVKAILNPPSPSKSPPHILCTLGVAAFFHSMGVKKENITELDWWDSRQLNFPGSASVQVTCVPAQHFSGRGLLDRNKTLWAGFTFECEGKKFYFAGDTGYRNVSRGMTREQEDAQPCCPAFKEIGDLLGPFDLSAIPIGAYLPRSFMSTIHMAPRDSVRAHKEVKSKKSIGIHWGSFRLTPEDVNEPPKHLKEEAERIGLAEDEFIVMKIGETRAFPTSV</sequence>
<reference evidence="2 3" key="1">
    <citation type="journal article" date="2018" name="Mol. Biol. Evol.">
        <title>Broad Genomic Sampling Reveals a Smut Pathogenic Ancestry of the Fungal Clade Ustilaginomycotina.</title>
        <authorList>
            <person name="Kijpornyongpan T."/>
            <person name="Mondo S.J."/>
            <person name="Barry K."/>
            <person name="Sandor L."/>
            <person name="Lee J."/>
            <person name="Lipzen A."/>
            <person name="Pangilinan J."/>
            <person name="LaButti K."/>
            <person name="Hainaut M."/>
            <person name="Henrissat B."/>
            <person name="Grigoriev I.V."/>
            <person name="Spatafora J.W."/>
            <person name="Aime M.C."/>
        </authorList>
    </citation>
    <scope>NUCLEOTIDE SEQUENCE [LARGE SCALE GENOMIC DNA]</scope>
    <source>
        <strain evidence="2 3">MCA 4198</strain>
    </source>
</reference>
<dbReference type="InParanoid" id="A0A316YU48"/>
<dbReference type="PANTHER" id="PTHR15032">
    <property type="entry name" value="N-ACYL-PHOSPHATIDYLETHANOLAMINE-HYDROLYZING PHOSPHOLIPASE D"/>
    <property type="match status" value="1"/>
</dbReference>
<proteinExistence type="predicted"/>
<dbReference type="InterPro" id="IPR001279">
    <property type="entry name" value="Metallo-B-lactamas"/>
</dbReference>
<dbReference type="SUPFAM" id="SSF56281">
    <property type="entry name" value="Metallo-hydrolase/oxidoreductase"/>
    <property type="match status" value="1"/>
</dbReference>
<name>A0A316YU48_9BASI</name>
<dbReference type="Proteomes" id="UP000245768">
    <property type="component" value="Unassembled WGS sequence"/>
</dbReference>
<accession>A0A316YU48</accession>
<dbReference type="GO" id="GO:0005737">
    <property type="term" value="C:cytoplasm"/>
    <property type="evidence" value="ECO:0007669"/>
    <property type="project" value="TreeGrafter"/>
</dbReference>
<dbReference type="InterPro" id="IPR036866">
    <property type="entry name" value="RibonucZ/Hydroxyglut_hydro"/>
</dbReference>
<gene>
    <name evidence="2" type="ORF">FA10DRAFT_5155</name>
</gene>
<dbReference type="GO" id="GO:0070290">
    <property type="term" value="F:N-acylphosphatidylethanolamine-specific phospholipase D activity"/>
    <property type="evidence" value="ECO:0007669"/>
    <property type="project" value="TreeGrafter"/>
</dbReference>
<dbReference type="OrthoDB" id="332863at2759"/>
<evidence type="ECO:0000313" key="3">
    <source>
        <dbReference type="Proteomes" id="UP000245768"/>
    </source>
</evidence>
<dbReference type="GeneID" id="37047454"/>
<evidence type="ECO:0000313" key="2">
    <source>
        <dbReference type="EMBL" id="PWN92761.1"/>
    </source>
</evidence>
<dbReference type="RefSeq" id="XP_025379959.1">
    <property type="nucleotide sequence ID" value="XM_025525538.1"/>
</dbReference>
<protein>
    <submittedName>
        <fullName evidence="2">N-acyl-phosphatidylethanolamine-hydrolyzing phospholipase D</fullName>
    </submittedName>
</protein>